<dbReference type="OrthoDB" id="6083831at2759"/>
<name>A0A8S3VZ92_PARAO</name>
<evidence type="ECO:0000313" key="1">
    <source>
        <dbReference type="EMBL" id="CAG4930098.1"/>
    </source>
</evidence>
<dbReference type="PANTHER" id="PTHR33050">
    <property type="entry name" value="REVERSE TRANSCRIPTASE DOMAIN-CONTAINING PROTEIN"/>
    <property type="match status" value="1"/>
</dbReference>
<accession>A0A8S3VZ92</accession>
<dbReference type="AlphaFoldDB" id="A0A8S3VZ92"/>
<dbReference type="EMBL" id="CAJQZP010000002">
    <property type="protein sequence ID" value="CAG4930098.1"/>
    <property type="molecule type" value="Genomic_DNA"/>
</dbReference>
<keyword evidence="2" id="KW-1185">Reference proteome</keyword>
<dbReference type="PANTHER" id="PTHR33050:SF7">
    <property type="entry name" value="RIBONUCLEASE H"/>
    <property type="match status" value="1"/>
</dbReference>
<dbReference type="InterPro" id="IPR052055">
    <property type="entry name" value="Hepadnavirus_pol/RT"/>
</dbReference>
<dbReference type="Proteomes" id="UP000691718">
    <property type="component" value="Unassembled WGS sequence"/>
</dbReference>
<proteinExistence type="predicted"/>
<reference evidence="1" key="1">
    <citation type="submission" date="2021-04" db="EMBL/GenBank/DDBJ databases">
        <authorList>
            <person name="Tunstrom K."/>
        </authorList>
    </citation>
    <scope>NUCLEOTIDE SEQUENCE</scope>
</reference>
<evidence type="ECO:0000313" key="2">
    <source>
        <dbReference type="Proteomes" id="UP000691718"/>
    </source>
</evidence>
<comment type="caution">
    <text evidence="1">The sequence shown here is derived from an EMBL/GenBank/DDBJ whole genome shotgun (WGS) entry which is preliminary data.</text>
</comment>
<sequence>MNFKTVSLCISRRLLNGRLDLPLEEEEDDEPDFIPQTKNKNQQCLRQNLILSHKKDRVFKEGSRANNKVGNLELGQRERLVGKLAFASFTVPVERLHSRHLQRAARNLPQHQKNHKYLIPTKALQECFWWLGNLQKYRQIFASPETIFVTTDASDTGWGAQVNKRILSGLWKINRTL</sequence>
<protein>
    <submittedName>
        <fullName evidence="1">(apollo) hypothetical protein</fullName>
    </submittedName>
</protein>
<organism evidence="1 2">
    <name type="scientific">Parnassius apollo</name>
    <name type="common">Apollo butterfly</name>
    <name type="synonym">Papilio apollo</name>
    <dbReference type="NCBI Taxonomy" id="110799"/>
    <lineage>
        <taxon>Eukaryota</taxon>
        <taxon>Metazoa</taxon>
        <taxon>Ecdysozoa</taxon>
        <taxon>Arthropoda</taxon>
        <taxon>Hexapoda</taxon>
        <taxon>Insecta</taxon>
        <taxon>Pterygota</taxon>
        <taxon>Neoptera</taxon>
        <taxon>Endopterygota</taxon>
        <taxon>Lepidoptera</taxon>
        <taxon>Glossata</taxon>
        <taxon>Ditrysia</taxon>
        <taxon>Papilionoidea</taxon>
        <taxon>Papilionidae</taxon>
        <taxon>Parnassiinae</taxon>
        <taxon>Parnassini</taxon>
        <taxon>Parnassius</taxon>
        <taxon>Parnassius</taxon>
    </lineage>
</organism>
<gene>
    <name evidence="1" type="ORF">PAPOLLO_LOCUS111</name>
</gene>